<dbReference type="SUPFAM" id="SSF48295">
    <property type="entry name" value="TrpR-like"/>
    <property type="match status" value="1"/>
</dbReference>
<comment type="similarity">
    <text evidence="1">Belongs to the transposase 8 family.</text>
</comment>
<dbReference type="KEGG" id="mhey:H2LOC_004975"/>
<evidence type="ECO:0000313" key="3">
    <source>
        <dbReference type="EMBL" id="QGM45572.1"/>
    </source>
</evidence>
<dbReference type="PANTHER" id="PTHR37936:SF3">
    <property type="entry name" value="TRANSPOSASE INSC FOR INSERTION ELEMENT IS2A-RELATED"/>
    <property type="match status" value="1"/>
</dbReference>
<dbReference type="KEGG" id="mhey:H2LOC_010495"/>
<dbReference type="InterPro" id="IPR002514">
    <property type="entry name" value="Transposase_8"/>
</dbReference>
<accession>A0A6B8KFU3</accession>
<dbReference type="RefSeq" id="WP_136495378.1">
    <property type="nucleotide sequence ID" value="NZ_CP046052.1"/>
</dbReference>
<name>A0A6B8KFU3_9HYPH</name>
<dbReference type="AlphaFoldDB" id="A0A6B8KFU3"/>
<dbReference type="EMBL" id="CP046052">
    <property type="protein sequence ID" value="QGM47159.1"/>
    <property type="molecule type" value="Genomic_DNA"/>
</dbReference>
<dbReference type="EMBL" id="CP046052">
    <property type="protein sequence ID" value="QGM46086.1"/>
    <property type="molecule type" value="Genomic_DNA"/>
</dbReference>
<dbReference type="KEGG" id="mhey:H2LOC_012640"/>
<dbReference type="EMBL" id="CP046052">
    <property type="protein sequence ID" value="QGM45093.1"/>
    <property type="molecule type" value="Genomic_DNA"/>
</dbReference>
<dbReference type="GO" id="GO:0004803">
    <property type="term" value="F:transposase activity"/>
    <property type="evidence" value="ECO:0007669"/>
    <property type="project" value="InterPro"/>
</dbReference>
<evidence type="ECO:0000313" key="5">
    <source>
        <dbReference type="EMBL" id="QGM46472.1"/>
    </source>
</evidence>
<dbReference type="PANTHER" id="PTHR37936">
    <property type="entry name" value="TRANSPOSASE INSC FOR INSERTION ELEMENT IS2A-RELATED"/>
    <property type="match status" value="1"/>
</dbReference>
<dbReference type="InterPro" id="IPR010921">
    <property type="entry name" value="Trp_repressor/repl_initiator"/>
</dbReference>
<dbReference type="InterPro" id="IPR036388">
    <property type="entry name" value="WH-like_DNA-bd_sf"/>
</dbReference>
<dbReference type="GO" id="GO:0043565">
    <property type="term" value="F:sequence-specific DNA binding"/>
    <property type="evidence" value="ECO:0007669"/>
    <property type="project" value="InterPro"/>
</dbReference>
<organism evidence="5 8">
    <name type="scientific">Methylocystis heyeri</name>
    <dbReference type="NCBI Taxonomy" id="391905"/>
    <lineage>
        <taxon>Bacteria</taxon>
        <taxon>Pseudomonadati</taxon>
        <taxon>Pseudomonadota</taxon>
        <taxon>Alphaproteobacteria</taxon>
        <taxon>Hyphomicrobiales</taxon>
        <taxon>Methylocystaceae</taxon>
        <taxon>Methylocystis</taxon>
    </lineage>
</organism>
<protein>
    <submittedName>
        <fullName evidence="5">Transposase</fullName>
    </submittedName>
</protein>
<dbReference type="Proteomes" id="UP000309061">
    <property type="component" value="Chromosome"/>
</dbReference>
<dbReference type="KEGG" id="mhey:H2LOC_013455"/>
<dbReference type="KEGG" id="mhey:H2LOC_016465"/>
<proteinExistence type="inferred from homology"/>
<dbReference type="Pfam" id="PF01527">
    <property type="entry name" value="HTH_Tnp_1"/>
    <property type="match status" value="1"/>
</dbReference>
<reference evidence="5 8" key="1">
    <citation type="submission" date="2019-11" db="EMBL/GenBank/DDBJ databases">
        <title>The genome sequence of Methylocystis heyeri.</title>
        <authorList>
            <person name="Oshkin I.Y."/>
            <person name="Miroshnikov K."/>
            <person name="Dedysh S.N."/>
        </authorList>
    </citation>
    <scope>NUCLEOTIDE SEQUENCE [LARGE SCALE GENOMIC DNA]</scope>
    <source>
        <strain evidence="5 8">H2</strain>
    </source>
</reference>
<dbReference type="EMBL" id="CP046052">
    <property type="protein sequence ID" value="QGM45572.1"/>
    <property type="molecule type" value="Genomic_DNA"/>
</dbReference>
<dbReference type="EMBL" id="CP046052">
    <property type="protein sequence ID" value="QGM46620.1"/>
    <property type="molecule type" value="Genomic_DNA"/>
</dbReference>
<evidence type="ECO:0000313" key="7">
    <source>
        <dbReference type="EMBL" id="QGM47159.1"/>
    </source>
</evidence>
<dbReference type="EMBL" id="CP046052">
    <property type="protein sequence ID" value="QGM46472.1"/>
    <property type="molecule type" value="Genomic_DNA"/>
</dbReference>
<dbReference type="GO" id="GO:0006313">
    <property type="term" value="P:DNA transposition"/>
    <property type="evidence" value="ECO:0007669"/>
    <property type="project" value="InterPro"/>
</dbReference>
<sequence>MSAPMPGDRSFQLIEAVVDRLDGAPVSRRRRWSDEFKARAVAATLDPDVNISAAAREMGISPSQLFGWRRQAMREGAVTASPTACANPPDVEGRSAPTVEISVGATVIRVSADIGEADLRRVIRAVRSA</sequence>
<evidence type="ECO:0000313" key="2">
    <source>
        <dbReference type="EMBL" id="QGM45093.1"/>
    </source>
</evidence>
<evidence type="ECO:0000313" key="8">
    <source>
        <dbReference type="Proteomes" id="UP000309061"/>
    </source>
</evidence>
<dbReference type="Gene3D" id="1.10.10.10">
    <property type="entry name" value="Winged helix-like DNA-binding domain superfamily/Winged helix DNA-binding domain"/>
    <property type="match status" value="1"/>
</dbReference>
<dbReference type="OrthoDB" id="9800877at2"/>
<evidence type="ECO:0000313" key="6">
    <source>
        <dbReference type="EMBL" id="QGM46620.1"/>
    </source>
</evidence>
<keyword evidence="8" id="KW-1185">Reference proteome</keyword>
<dbReference type="KEGG" id="mhey:H2LOC_007605"/>
<evidence type="ECO:0000256" key="1">
    <source>
        <dbReference type="ARBA" id="ARBA00009964"/>
    </source>
</evidence>
<gene>
    <name evidence="2" type="ORF">H2LOC_004975</name>
    <name evidence="3" type="ORF">H2LOC_007605</name>
    <name evidence="4" type="ORF">H2LOC_010495</name>
    <name evidence="5" type="ORF">H2LOC_012640</name>
    <name evidence="6" type="ORF">H2LOC_013455</name>
    <name evidence="7" type="ORF">H2LOC_016465</name>
</gene>
<evidence type="ECO:0000313" key="4">
    <source>
        <dbReference type="EMBL" id="QGM46086.1"/>
    </source>
</evidence>